<name>A0A1C0AIJ9_9ACTN</name>
<dbReference type="PANTHER" id="PTHR43772">
    <property type="entry name" value="ENDO-1,4-BETA-XYLANASE"/>
    <property type="match status" value="1"/>
</dbReference>
<dbReference type="Proteomes" id="UP000093501">
    <property type="component" value="Unassembled WGS sequence"/>
</dbReference>
<evidence type="ECO:0000313" key="8">
    <source>
        <dbReference type="Proteomes" id="UP000093501"/>
    </source>
</evidence>
<dbReference type="GO" id="GO:0004553">
    <property type="term" value="F:hydrolase activity, hydrolyzing O-glycosyl compounds"/>
    <property type="evidence" value="ECO:0007669"/>
    <property type="project" value="InterPro"/>
</dbReference>
<evidence type="ECO:0000256" key="5">
    <source>
        <dbReference type="ARBA" id="ARBA00023295"/>
    </source>
</evidence>
<dbReference type="GO" id="GO:0045493">
    <property type="term" value="P:xylan catabolic process"/>
    <property type="evidence" value="ECO:0007669"/>
    <property type="project" value="UniProtKB-KW"/>
</dbReference>
<comment type="similarity">
    <text evidence="1 6">Belongs to the glycosyl hydrolase 43 family.</text>
</comment>
<gene>
    <name evidence="7" type="ORF">BCR15_07655</name>
</gene>
<keyword evidence="8" id="KW-1185">Reference proteome</keyword>
<evidence type="ECO:0000256" key="4">
    <source>
        <dbReference type="ARBA" id="ARBA00023277"/>
    </source>
</evidence>
<dbReference type="Pfam" id="PF04616">
    <property type="entry name" value="Glyco_hydro_43"/>
    <property type="match status" value="1"/>
</dbReference>
<dbReference type="PANTHER" id="PTHR43772:SF2">
    <property type="entry name" value="PUTATIVE (AFU_ORTHOLOGUE AFUA_2G04480)-RELATED"/>
    <property type="match status" value="1"/>
</dbReference>
<keyword evidence="2" id="KW-0624">Polysaccharide degradation</keyword>
<dbReference type="InterPro" id="IPR023296">
    <property type="entry name" value="Glyco_hydro_beta-prop_sf"/>
</dbReference>
<dbReference type="Gene3D" id="2.115.10.20">
    <property type="entry name" value="Glycosyl hydrolase domain, family 43"/>
    <property type="match status" value="1"/>
</dbReference>
<dbReference type="InterPro" id="IPR052176">
    <property type="entry name" value="Glycosyl_Hydrlase_43_Enz"/>
</dbReference>
<evidence type="ECO:0000256" key="6">
    <source>
        <dbReference type="RuleBase" id="RU361187"/>
    </source>
</evidence>
<proteinExistence type="inferred from homology"/>
<keyword evidence="4" id="KW-0119">Carbohydrate metabolism</keyword>
<keyword evidence="5 6" id="KW-0326">Glycosidase</keyword>
<dbReference type="RefSeq" id="WP_068752273.1">
    <property type="nucleotide sequence ID" value="NZ_LR214441.1"/>
</dbReference>
<dbReference type="CDD" id="cd18620">
    <property type="entry name" value="GH43_XylA-like"/>
    <property type="match status" value="1"/>
</dbReference>
<evidence type="ECO:0000256" key="1">
    <source>
        <dbReference type="ARBA" id="ARBA00009865"/>
    </source>
</evidence>
<evidence type="ECO:0000313" key="7">
    <source>
        <dbReference type="EMBL" id="OCL31924.1"/>
    </source>
</evidence>
<comment type="caution">
    <text evidence="7">The sequence shown here is derived from an EMBL/GenBank/DDBJ whole genome shotgun (WGS) entry which is preliminary data.</text>
</comment>
<evidence type="ECO:0000256" key="3">
    <source>
        <dbReference type="ARBA" id="ARBA00022801"/>
    </source>
</evidence>
<organism evidence="7 8">
    <name type="scientific">Tessaracoccus lapidicaptus</name>
    <dbReference type="NCBI Taxonomy" id="1427523"/>
    <lineage>
        <taxon>Bacteria</taxon>
        <taxon>Bacillati</taxon>
        <taxon>Actinomycetota</taxon>
        <taxon>Actinomycetes</taxon>
        <taxon>Propionibacteriales</taxon>
        <taxon>Propionibacteriaceae</taxon>
        <taxon>Tessaracoccus</taxon>
    </lineage>
</organism>
<dbReference type="SUPFAM" id="SSF75005">
    <property type="entry name" value="Arabinanase/levansucrase/invertase"/>
    <property type="match status" value="1"/>
</dbReference>
<keyword evidence="3 6" id="KW-0378">Hydrolase</keyword>
<accession>A0A1C0AIJ9</accession>
<dbReference type="InterPro" id="IPR006710">
    <property type="entry name" value="Glyco_hydro_43"/>
</dbReference>
<sequence>MNPFLPEGVYIPDGEVHVFGDRVYLVGSHDRPGGPLFCMEDYEIWSAPVDDLGAWESHGVAYRAEQDPYNDGSHPNRVRGAERGLHYLYAPDVCRGPDGRFYLYYCLDTVSRVGVAVADEPGGPYTFLDYVRTTRGEILGERPDDLVQFDPAVLVDEGRVYLYSGNAPVNRFHKATGYRRNHSMVTELEPNMVTVKDGPHRLLPDVTESKGTTFEGHELFEASSIRRIGDTYYLVYSDIHAHNLAYATSNSPMGGFEYRGVLISNGDIGVDGRRSIMQAAMPIGNNHGCVEQIGGRWYVFYHRHTHGRQASRQACAEPIELNADGTFTRARMSSSGLNGGPLPGTGTYSARIASRLTTRRGGNTFSLSRDRFFPHLAQESTSDGPLQYVANLHSGATAGFPSFAGLGRTLSVVTRSSGGGRLVVTTGAGQRLAEIPVNRSSGWATSAAATLSRPAEEDDVTLLLTYRGRGRLDLASFSLE</sequence>
<reference evidence="8" key="1">
    <citation type="submission" date="2016-07" db="EMBL/GenBank/DDBJ databases">
        <authorList>
            <person name="Florea S."/>
            <person name="Webb J.S."/>
            <person name="Jaromczyk J."/>
            <person name="Schardl C.L."/>
        </authorList>
    </citation>
    <scope>NUCLEOTIDE SEQUENCE [LARGE SCALE GENOMIC DNA]</scope>
    <source>
        <strain evidence="8">IPBSL-7</strain>
    </source>
</reference>
<protein>
    <submittedName>
        <fullName evidence="7">Uncharacterized protein</fullName>
    </submittedName>
</protein>
<dbReference type="AlphaFoldDB" id="A0A1C0AIJ9"/>
<dbReference type="EMBL" id="MBQD01000024">
    <property type="protein sequence ID" value="OCL31924.1"/>
    <property type="molecule type" value="Genomic_DNA"/>
</dbReference>
<evidence type="ECO:0000256" key="2">
    <source>
        <dbReference type="ARBA" id="ARBA00022651"/>
    </source>
</evidence>
<keyword evidence="2" id="KW-0858">Xylan degradation</keyword>